<organism evidence="5 7">
    <name type="scientific">Trichuris suis</name>
    <name type="common">pig whipworm</name>
    <dbReference type="NCBI Taxonomy" id="68888"/>
    <lineage>
        <taxon>Eukaryota</taxon>
        <taxon>Metazoa</taxon>
        <taxon>Ecdysozoa</taxon>
        <taxon>Nematoda</taxon>
        <taxon>Enoplea</taxon>
        <taxon>Dorylaimia</taxon>
        <taxon>Trichinellida</taxon>
        <taxon>Trichuridae</taxon>
        <taxon>Trichuris</taxon>
    </lineage>
</organism>
<evidence type="ECO:0008006" key="8">
    <source>
        <dbReference type="Google" id="ProtNLM"/>
    </source>
</evidence>
<dbReference type="GO" id="GO:0007017">
    <property type="term" value="P:microtubule-based process"/>
    <property type="evidence" value="ECO:0007669"/>
    <property type="project" value="TreeGrafter"/>
</dbReference>
<keyword evidence="7" id="KW-1185">Reference proteome</keyword>
<comment type="subunit">
    <text evidence="2">Heterohexamer of two PFD-alpha type and four PFD-beta type subunits.</text>
</comment>
<dbReference type="EMBL" id="KL363211">
    <property type="protein sequence ID" value="KFD54048.1"/>
    <property type="molecule type" value="Genomic_DNA"/>
</dbReference>
<evidence type="ECO:0000256" key="1">
    <source>
        <dbReference type="ARBA" id="ARBA00010048"/>
    </source>
</evidence>
<evidence type="ECO:0000256" key="3">
    <source>
        <dbReference type="ARBA" id="ARBA00023186"/>
    </source>
</evidence>
<reference evidence="5 7" key="1">
    <citation type="journal article" date="2014" name="Nat. Genet.">
        <title>Genome and transcriptome of the porcine whipworm Trichuris suis.</title>
        <authorList>
            <person name="Jex A.R."/>
            <person name="Nejsum P."/>
            <person name="Schwarz E.M."/>
            <person name="Hu L."/>
            <person name="Young N.D."/>
            <person name="Hall R.S."/>
            <person name="Korhonen P.K."/>
            <person name="Liao S."/>
            <person name="Thamsborg S."/>
            <person name="Xia J."/>
            <person name="Xu P."/>
            <person name="Wang S."/>
            <person name="Scheerlinck J.P."/>
            <person name="Hofmann A."/>
            <person name="Sternberg P.W."/>
            <person name="Wang J."/>
            <person name="Gasser R.B."/>
        </authorList>
    </citation>
    <scope>NUCLEOTIDE SEQUENCE [LARGE SCALE GENOMIC DNA]</scope>
    <source>
        <strain evidence="6">DCEP-RM93F</strain>
        <strain evidence="5">DCEP-RM93M</strain>
    </source>
</reference>
<gene>
    <name evidence="5" type="ORF">M513_05067</name>
    <name evidence="6" type="ORF">M514_05067</name>
</gene>
<dbReference type="GO" id="GO:0007021">
    <property type="term" value="P:tubulin complex assembly"/>
    <property type="evidence" value="ECO:0007669"/>
    <property type="project" value="TreeGrafter"/>
</dbReference>
<keyword evidence="3" id="KW-0143">Chaperone</keyword>
<protein>
    <recommendedName>
        <fullName evidence="8">Prefoldin subunit 3</fullName>
    </recommendedName>
</protein>
<evidence type="ECO:0000313" key="7">
    <source>
        <dbReference type="Proteomes" id="UP000030764"/>
    </source>
</evidence>
<dbReference type="Proteomes" id="UP000030758">
    <property type="component" value="Unassembled WGS sequence"/>
</dbReference>
<dbReference type="AlphaFoldDB" id="A0A085MA02"/>
<dbReference type="Pfam" id="PF02996">
    <property type="entry name" value="Prefoldin"/>
    <property type="match status" value="1"/>
</dbReference>
<feature type="coiled-coil region" evidence="4">
    <location>
        <begin position="129"/>
        <end position="163"/>
    </location>
</feature>
<name>A0A085MA02_9BILA</name>
<dbReference type="PANTHER" id="PTHR12409">
    <property type="entry name" value="PREFOLDIN SUBUNIT 3"/>
    <property type="match status" value="1"/>
</dbReference>
<sequence>MGSAEEDSRFSSLPVCNLIEDIDHYITLNGEGLPKLAIQRFESTMEQYKECEERLREHRARLILRKEEIATSLKLCDLLEKAGEECRHVRMQFPLCDNVQVRASIPPTDRVVLMLGASTMVEFTFDEARQHLHKETERITSKLAELESRMDFLREQITVMELNVARIRNYVVLRSQKLEKATS</sequence>
<evidence type="ECO:0000313" key="5">
    <source>
        <dbReference type="EMBL" id="KFD54048.1"/>
    </source>
</evidence>
<dbReference type="PANTHER" id="PTHR12409:SF0">
    <property type="entry name" value="PREFOLDIN SUBUNIT 3"/>
    <property type="match status" value="1"/>
</dbReference>
<dbReference type="InterPro" id="IPR004127">
    <property type="entry name" value="Prefoldin_subunit_alpha"/>
</dbReference>
<dbReference type="GO" id="GO:0015631">
    <property type="term" value="F:tubulin binding"/>
    <property type="evidence" value="ECO:0007669"/>
    <property type="project" value="TreeGrafter"/>
</dbReference>
<dbReference type="InterPro" id="IPR009053">
    <property type="entry name" value="Prefoldin"/>
</dbReference>
<proteinExistence type="inferred from homology"/>
<evidence type="ECO:0000313" key="6">
    <source>
        <dbReference type="EMBL" id="KFD67275.1"/>
    </source>
</evidence>
<dbReference type="GO" id="GO:0006457">
    <property type="term" value="P:protein folding"/>
    <property type="evidence" value="ECO:0007669"/>
    <property type="project" value="InterPro"/>
</dbReference>
<dbReference type="GO" id="GO:0016272">
    <property type="term" value="C:prefoldin complex"/>
    <property type="evidence" value="ECO:0007669"/>
    <property type="project" value="InterPro"/>
</dbReference>
<dbReference type="InterPro" id="IPR016655">
    <property type="entry name" value="PFD3"/>
</dbReference>
<dbReference type="Proteomes" id="UP000030764">
    <property type="component" value="Unassembled WGS sequence"/>
</dbReference>
<evidence type="ECO:0000256" key="2">
    <source>
        <dbReference type="ARBA" id="ARBA00011695"/>
    </source>
</evidence>
<comment type="similarity">
    <text evidence="1">Belongs to the prefoldin subunit alpha family.</text>
</comment>
<dbReference type="CDD" id="cd23156">
    <property type="entry name" value="Prefoldin_3"/>
    <property type="match status" value="1"/>
</dbReference>
<dbReference type="GO" id="GO:0005737">
    <property type="term" value="C:cytoplasm"/>
    <property type="evidence" value="ECO:0007669"/>
    <property type="project" value="TreeGrafter"/>
</dbReference>
<accession>A0A085MA02</accession>
<evidence type="ECO:0000256" key="4">
    <source>
        <dbReference type="SAM" id="Coils"/>
    </source>
</evidence>
<dbReference type="Gene3D" id="1.10.287.370">
    <property type="match status" value="1"/>
</dbReference>
<dbReference type="EMBL" id="KL367516">
    <property type="protein sequence ID" value="KFD67275.1"/>
    <property type="molecule type" value="Genomic_DNA"/>
</dbReference>
<feature type="coiled-coil region" evidence="4">
    <location>
        <begin position="41"/>
        <end position="68"/>
    </location>
</feature>
<keyword evidence="4" id="KW-0175">Coiled coil</keyword>
<dbReference type="SUPFAM" id="SSF46579">
    <property type="entry name" value="Prefoldin"/>
    <property type="match status" value="1"/>
</dbReference>